<evidence type="ECO:0000313" key="9">
    <source>
        <dbReference type="Proteomes" id="UP000290172"/>
    </source>
</evidence>
<dbReference type="InterPro" id="IPR001638">
    <property type="entry name" value="Solute-binding_3/MltF_N"/>
</dbReference>
<dbReference type="InterPro" id="IPR001320">
    <property type="entry name" value="Iontro_rcpt_C"/>
</dbReference>
<comment type="similarity">
    <text evidence="2 4">Belongs to the bacterial solute-binding protein 3 family.</text>
</comment>
<feature type="domain" description="Solute-binding protein family 3/N-terminal" evidence="6">
    <location>
        <begin position="37"/>
        <end position="263"/>
    </location>
</feature>
<evidence type="ECO:0000256" key="5">
    <source>
        <dbReference type="SAM" id="SignalP"/>
    </source>
</evidence>
<evidence type="ECO:0000256" key="3">
    <source>
        <dbReference type="ARBA" id="ARBA00022729"/>
    </source>
</evidence>
<dbReference type="RefSeq" id="WP_128983677.1">
    <property type="nucleotide sequence ID" value="NZ_PDKJ01000027.1"/>
</dbReference>
<proteinExistence type="inferred from homology"/>
<dbReference type="InterPro" id="IPR018313">
    <property type="entry name" value="SBP_3_CS"/>
</dbReference>
<sequence length="271" mass="30772">MKKLVLAFIVLFTSTLFADDINLWKKSTLNQILERGELQVCMEPGYMPFEMKDKKGRIIGYDVDFAKQMAKDMGVKLKLLPTAWDGIIAALVTGKCDIIMSGMTITQQRNLKINFANPYVVVGQTIMMKKSLEGKIKSAADLDKPEYTIVTKLGVTGEVATRKFFKKAKIVTFETEADGAAEVLNGKADAFVYDQPYNVLFMSDKGKGKLIHLDTPLTYEPLAWAVRKGDPDFLNWLNNFLRQMQEDKVVGFSDELYKKWLVDTDWLQRVQ</sequence>
<dbReference type="AlphaFoldDB" id="A0A4Q0Y5H6"/>
<comment type="caution">
    <text evidence="8">The sequence shown here is derived from an EMBL/GenBank/DDBJ whole genome shotgun (WGS) entry which is preliminary data.</text>
</comment>
<dbReference type="GO" id="GO:0016020">
    <property type="term" value="C:membrane"/>
    <property type="evidence" value="ECO:0007669"/>
    <property type="project" value="InterPro"/>
</dbReference>
<organism evidence="8 9">
    <name type="scientific">Halarcobacter ebronensis</name>
    <dbReference type="NCBI Taxonomy" id="1462615"/>
    <lineage>
        <taxon>Bacteria</taxon>
        <taxon>Pseudomonadati</taxon>
        <taxon>Campylobacterota</taxon>
        <taxon>Epsilonproteobacteria</taxon>
        <taxon>Campylobacterales</taxon>
        <taxon>Arcobacteraceae</taxon>
        <taxon>Halarcobacter</taxon>
    </lineage>
</organism>
<dbReference type="SUPFAM" id="SSF53850">
    <property type="entry name" value="Periplasmic binding protein-like II"/>
    <property type="match status" value="1"/>
</dbReference>
<dbReference type="PROSITE" id="PS01039">
    <property type="entry name" value="SBP_BACTERIAL_3"/>
    <property type="match status" value="1"/>
</dbReference>
<feature type="signal peptide" evidence="5">
    <location>
        <begin position="1"/>
        <end position="18"/>
    </location>
</feature>
<evidence type="ECO:0000259" key="6">
    <source>
        <dbReference type="SMART" id="SM00062"/>
    </source>
</evidence>
<protein>
    <submittedName>
        <fullName evidence="8">Amino acid ABC transporter substrate-binding protein</fullName>
    </submittedName>
</protein>
<dbReference type="Proteomes" id="UP000290172">
    <property type="component" value="Unassembled WGS sequence"/>
</dbReference>
<comment type="subcellular location">
    <subcellularLocation>
        <location evidence="1">Cell envelope</location>
    </subcellularLocation>
</comment>
<gene>
    <name evidence="8" type="ORF">CRV08_15285</name>
</gene>
<dbReference type="GO" id="GO:0015276">
    <property type="term" value="F:ligand-gated monoatomic ion channel activity"/>
    <property type="evidence" value="ECO:0007669"/>
    <property type="project" value="InterPro"/>
</dbReference>
<dbReference type="EMBL" id="PDKJ01000027">
    <property type="protein sequence ID" value="RXJ65417.1"/>
    <property type="molecule type" value="Genomic_DNA"/>
</dbReference>
<feature type="domain" description="Ionotropic glutamate receptor C-terminal" evidence="7">
    <location>
        <begin position="37"/>
        <end position="263"/>
    </location>
</feature>
<evidence type="ECO:0000256" key="1">
    <source>
        <dbReference type="ARBA" id="ARBA00004196"/>
    </source>
</evidence>
<dbReference type="PANTHER" id="PTHR35936">
    <property type="entry name" value="MEMBRANE-BOUND LYTIC MUREIN TRANSGLYCOSYLASE F"/>
    <property type="match status" value="1"/>
</dbReference>
<dbReference type="SMART" id="SM00079">
    <property type="entry name" value="PBPe"/>
    <property type="match status" value="1"/>
</dbReference>
<dbReference type="PANTHER" id="PTHR35936:SF38">
    <property type="entry name" value="GLUTAMINE-BINDING PERIPLASMIC PROTEIN"/>
    <property type="match status" value="1"/>
</dbReference>
<evidence type="ECO:0000259" key="7">
    <source>
        <dbReference type="SMART" id="SM00079"/>
    </source>
</evidence>
<reference evidence="8 9" key="1">
    <citation type="submission" date="2017-10" db="EMBL/GenBank/DDBJ databases">
        <title>Genomics of the genus Arcobacter.</title>
        <authorList>
            <person name="Perez-Cataluna A."/>
            <person name="Figueras M.J."/>
        </authorList>
    </citation>
    <scope>NUCLEOTIDE SEQUENCE [LARGE SCALE GENOMIC DNA]</scope>
    <source>
        <strain evidence="8 9">CECT 8993</strain>
    </source>
</reference>
<evidence type="ECO:0000256" key="2">
    <source>
        <dbReference type="ARBA" id="ARBA00010333"/>
    </source>
</evidence>
<dbReference type="Gene3D" id="3.40.190.10">
    <property type="entry name" value="Periplasmic binding protein-like II"/>
    <property type="match status" value="2"/>
</dbReference>
<evidence type="ECO:0000313" key="8">
    <source>
        <dbReference type="EMBL" id="RXJ65417.1"/>
    </source>
</evidence>
<accession>A0A4Q0Y5H6</accession>
<dbReference type="SMART" id="SM00062">
    <property type="entry name" value="PBPb"/>
    <property type="match status" value="1"/>
</dbReference>
<dbReference type="Pfam" id="PF00497">
    <property type="entry name" value="SBP_bac_3"/>
    <property type="match status" value="1"/>
</dbReference>
<dbReference type="GO" id="GO:0030313">
    <property type="term" value="C:cell envelope"/>
    <property type="evidence" value="ECO:0007669"/>
    <property type="project" value="UniProtKB-SubCell"/>
</dbReference>
<keyword evidence="3 5" id="KW-0732">Signal</keyword>
<dbReference type="CDD" id="cd13629">
    <property type="entry name" value="PBP2_Dsm1740"/>
    <property type="match status" value="1"/>
</dbReference>
<evidence type="ECO:0000256" key="4">
    <source>
        <dbReference type="RuleBase" id="RU003744"/>
    </source>
</evidence>
<name>A0A4Q0Y5H6_9BACT</name>
<feature type="chain" id="PRO_5020598043" evidence="5">
    <location>
        <begin position="19"/>
        <end position="271"/>
    </location>
</feature>